<proteinExistence type="predicted"/>
<gene>
    <name evidence="1" type="ORF">CA163_13890</name>
</gene>
<dbReference type="EMBL" id="NIXT01000777">
    <property type="protein sequence ID" value="OXE32202.1"/>
    <property type="molecule type" value="Genomic_DNA"/>
</dbReference>
<accession>A0A227JB77</accession>
<sequence>MLEITLFCVQVDGSKSEQFDDKNGECLYRIWGSSPDLID</sequence>
<comment type="caution">
    <text evidence="1">The sequence shown here is derived from an EMBL/GenBank/DDBJ whole genome shotgun (WGS) entry which is preliminary data.</text>
</comment>
<dbReference type="AlphaFoldDB" id="A0A227JB77"/>
<protein>
    <submittedName>
        <fullName evidence="1">Uncharacterized protein</fullName>
    </submittedName>
</protein>
<evidence type="ECO:0000313" key="1">
    <source>
        <dbReference type="EMBL" id="OXE32202.1"/>
    </source>
</evidence>
<organism evidence="1 2">
    <name type="scientific">Vibrio parahaemolyticus</name>
    <dbReference type="NCBI Taxonomy" id="670"/>
    <lineage>
        <taxon>Bacteria</taxon>
        <taxon>Pseudomonadati</taxon>
        <taxon>Pseudomonadota</taxon>
        <taxon>Gammaproteobacteria</taxon>
        <taxon>Vibrionales</taxon>
        <taxon>Vibrionaceae</taxon>
        <taxon>Vibrio</taxon>
    </lineage>
</organism>
<reference evidence="1 2" key="1">
    <citation type="journal article" date="2017" name="Appl. Environ. Microbiol.">
        <title>Parallel evolution of two clades of a major Atlantic endemic Vibrio parahaemolyticus pathogen lineage by independent acquisition of related pathogenicity islands.</title>
        <authorList>
            <person name="Xu F."/>
            <person name="Gonzalez-Escalona N."/>
            <person name="Drees K.P."/>
            <person name="Sebra R.P."/>
            <person name="Cooper V.S."/>
            <person name="Jones S.H."/>
            <person name="Whistler C.A."/>
        </authorList>
    </citation>
    <scope>NUCLEOTIDE SEQUENCE [LARGE SCALE GENOMIC DNA]</scope>
    <source>
        <strain evidence="1 2">MAVP-3</strain>
    </source>
</reference>
<name>A0A227JB77_VIBPH</name>
<dbReference type="Proteomes" id="UP000214596">
    <property type="component" value="Unassembled WGS sequence"/>
</dbReference>
<evidence type="ECO:0000313" key="2">
    <source>
        <dbReference type="Proteomes" id="UP000214596"/>
    </source>
</evidence>